<feature type="transmembrane region" description="Helical" evidence="6">
    <location>
        <begin position="7"/>
        <end position="25"/>
    </location>
</feature>
<dbReference type="AlphaFoldDB" id="A0A8T4L6Q2"/>
<feature type="transmembrane region" description="Helical" evidence="6">
    <location>
        <begin position="129"/>
        <end position="149"/>
    </location>
</feature>
<dbReference type="CDD" id="cd15904">
    <property type="entry name" value="TSPO_MBR"/>
    <property type="match status" value="1"/>
</dbReference>
<dbReference type="InterPro" id="IPR038330">
    <property type="entry name" value="TspO/MBR-related_sf"/>
</dbReference>
<protein>
    <submittedName>
        <fullName evidence="7">Tryptophan-rich sensory protein</fullName>
    </submittedName>
</protein>
<comment type="subcellular location">
    <subcellularLocation>
        <location evidence="1">Membrane</location>
        <topology evidence="1">Multi-pass membrane protein</topology>
    </subcellularLocation>
</comment>
<accession>A0A8T4L6Q2</accession>
<evidence type="ECO:0000256" key="6">
    <source>
        <dbReference type="SAM" id="Phobius"/>
    </source>
</evidence>
<dbReference type="Proteomes" id="UP000675968">
    <property type="component" value="Unassembled WGS sequence"/>
</dbReference>
<reference evidence="7" key="1">
    <citation type="submission" date="2021-03" db="EMBL/GenBank/DDBJ databases">
        <authorList>
            <person name="Jaffe A."/>
        </authorList>
    </citation>
    <scope>NUCLEOTIDE SEQUENCE</scope>
    <source>
        <strain evidence="7">RIFCSPLOWO2_01_FULL_AR10_48_17</strain>
    </source>
</reference>
<keyword evidence="3 6" id="KW-0812">Transmembrane</keyword>
<keyword evidence="5 6" id="KW-0472">Membrane</keyword>
<dbReference type="Gene3D" id="1.20.1260.100">
    <property type="entry name" value="TspO/MBR protein"/>
    <property type="match status" value="1"/>
</dbReference>
<evidence type="ECO:0000313" key="7">
    <source>
        <dbReference type="EMBL" id="MBS3061572.1"/>
    </source>
</evidence>
<keyword evidence="4 6" id="KW-1133">Transmembrane helix</keyword>
<evidence type="ECO:0000256" key="1">
    <source>
        <dbReference type="ARBA" id="ARBA00004141"/>
    </source>
</evidence>
<evidence type="ECO:0000256" key="2">
    <source>
        <dbReference type="ARBA" id="ARBA00007524"/>
    </source>
</evidence>
<proteinExistence type="inferred from homology"/>
<evidence type="ECO:0000256" key="5">
    <source>
        <dbReference type="ARBA" id="ARBA00023136"/>
    </source>
</evidence>
<feature type="transmembrane region" description="Helical" evidence="6">
    <location>
        <begin position="99"/>
        <end position="117"/>
    </location>
</feature>
<dbReference type="PIRSF" id="PIRSF005859">
    <property type="entry name" value="PBR"/>
    <property type="match status" value="1"/>
</dbReference>
<evidence type="ECO:0000313" key="8">
    <source>
        <dbReference type="Proteomes" id="UP000675968"/>
    </source>
</evidence>
<dbReference type="FunFam" id="1.20.1260.100:FF:000001">
    <property type="entry name" value="translocator protein 2"/>
    <property type="match status" value="1"/>
</dbReference>
<dbReference type="EMBL" id="JAGVWC010000010">
    <property type="protein sequence ID" value="MBS3061572.1"/>
    <property type="molecule type" value="Genomic_DNA"/>
</dbReference>
<dbReference type="InterPro" id="IPR004307">
    <property type="entry name" value="TspO_MBR"/>
</dbReference>
<gene>
    <name evidence="7" type="ORF">J4215_03245</name>
</gene>
<dbReference type="PANTHER" id="PTHR10057">
    <property type="entry name" value="PERIPHERAL-TYPE BENZODIAZEPINE RECEPTOR"/>
    <property type="match status" value="1"/>
</dbReference>
<dbReference type="PANTHER" id="PTHR10057:SF0">
    <property type="entry name" value="TRANSLOCATOR PROTEIN"/>
    <property type="match status" value="1"/>
</dbReference>
<organism evidence="7 8">
    <name type="scientific">Candidatus Iainarchaeum sp</name>
    <dbReference type="NCBI Taxonomy" id="3101447"/>
    <lineage>
        <taxon>Archaea</taxon>
        <taxon>Candidatus Iainarchaeota</taxon>
        <taxon>Candidatus Iainarchaeia</taxon>
        <taxon>Candidatus Iainarchaeales</taxon>
        <taxon>Candidatus Iainarchaeaceae</taxon>
        <taxon>Candidatus Iainarchaeum</taxon>
    </lineage>
</organism>
<name>A0A8T4L6Q2_9ARCH</name>
<evidence type="ECO:0000256" key="4">
    <source>
        <dbReference type="ARBA" id="ARBA00022989"/>
    </source>
</evidence>
<evidence type="ECO:0000256" key="3">
    <source>
        <dbReference type="ARBA" id="ARBA00022692"/>
    </source>
</evidence>
<comment type="caution">
    <text evidence="7">The sequence shown here is derived from an EMBL/GenBank/DDBJ whole genome shotgun (WGS) entry which is preliminary data.</text>
</comment>
<dbReference type="GO" id="GO:0033013">
    <property type="term" value="P:tetrapyrrole metabolic process"/>
    <property type="evidence" value="ECO:0007669"/>
    <property type="project" value="UniProtKB-ARBA"/>
</dbReference>
<reference evidence="7" key="2">
    <citation type="submission" date="2021-05" db="EMBL/GenBank/DDBJ databases">
        <title>Protein family content uncovers lineage relationships and bacterial pathway maintenance mechanisms in DPANN archaea.</title>
        <authorList>
            <person name="Castelle C.J."/>
            <person name="Meheust R."/>
            <person name="Jaffe A.L."/>
            <person name="Seitz K."/>
            <person name="Gong X."/>
            <person name="Baker B.J."/>
            <person name="Banfield J.F."/>
        </authorList>
    </citation>
    <scope>NUCLEOTIDE SEQUENCE</scope>
    <source>
        <strain evidence="7">RIFCSPLOWO2_01_FULL_AR10_48_17</strain>
    </source>
</reference>
<dbReference type="GO" id="GO:0016020">
    <property type="term" value="C:membrane"/>
    <property type="evidence" value="ECO:0007669"/>
    <property type="project" value="UniProtKB-SubCell"/>
</dbReference>
<feature type="transmembrane region" description="Helical" evidence="6">
    <location>
        <begin position="45"/>
        <end position="64"/>
    </location>
</feature>
<comment type="similarity">
    <text evidence="2">Belongs to the TspO/BZRP family.</text>
</comment>
<feature type="transmembrane region" description="Helical" evidence="6">
    <location>
        <begin position="76"/>
        <end position="93"/>
    </location>
</feature>
<dbReference type="Pfam" id="PF03073">
    <property type="entry name" value="TspO_MBR"/>
    <property type="match status" value="1"/>
</dbReference>
<sequence length="152" mass="17285">MKWDRLFIAIGLCELAGFIGAIFTLPALIDWYPRLQKPFFNPPNWVFAPVWILLYASMGIAVYWASEKGLTQKAKVLFGIQLGLNVLWTILFFGLKNPALGFVGILLLWISIMATMLEFRKIEPKAAAILIPYLLWTTFAGILNFYVMILNP</sequence>